<dbReference type="GO" id="GO:0008198">
    <property type="term" value="F:ferrous iron binding"/>
    <property type="evidence" value="ECO:0007669"/>
    <property type="project" value="TreeGrafter"/>
</dbReference>
<feature type="binding site" evidence="5">
    <location>
        <position position="93"/>
    </location>
    <ligand>
        <name>Fe cation</name>
        <dbReference type="ChEBI" id="CHEBI:24875"/>
        <label>1</label>
    </ligand>
</feature>
<evidence type="ECO:0000256" key="4">
    <source>
        <dbReference type="ARBA" id="ARBA00023004"/>
    </source>
</evidence>
<evidence type="ECO:0000313" key="8">
    <source>
        <dbReference type="EMBL" id="TWD16032.1"/>
    </source>
</evidence>
<keyword evidence="3" id="KW-0560">Oxidoreductase</keyword>
<evidence type="ECO:0000313" key="9">
    <source>
        <dbReference type="Proteomes" id="UP000315628"/>
    </source>
</evidence>
<dbReference type="PANTHER" id="PTHR11431">
    <property type="entry name" value="FERRITIN"/>
    <property type="match status" value="1"/>
</dbReference>
<feature type="binding site" evidence="5">
    <location>
        <position position="49"/>
    </location>
    <ligand>
        <name>Fe cation</name>
        <dbReference type="ChEBI" id="CHEBI:24875"/>
        <label>1</label>
    </ligand>
</feature>
<keyword evidence="4 5" id="KW-0408">Iron</keyword>
<feature type="binding site" evidence="5">
    <location>
        <position position="126"/>
    </location>
    <ligand>
        <name>Fe cation</name>
        <dbReference type="ChEBI" id="CHEBI:24875"/>
        <label>1</label>
    </ligand>
</feature>
<dbReference type="AlphaFoldDB" id="A0A560WEG1"/>
<keyword evidence="2 5" id="KW-0479">Metal-binding</keyword>
<dbReference type="InterPro" id="IPR012347">
    <property type="entry name" value="Ferritin-like"/>
</dbReference>
<dbReference type="PANTHER" id="PTHR11431:SF127">
    <property type="entry name" value="BACTERIAL NON-HEME FERRITIN"/>
    <property type="match status" value="1"/>
</dbReference>
<dbReference type="GO" id="GO:0006879">
    <property type="term" value="P:intracellular iron ion homeostasis"/>
    <property type="evidence" value="ECO:0007669"/>
    <property type="project" value="UniProtKB-KW"/>
</dbReference>
<dbReference type="InterPro" id="IPR008331">
    <property type="entry name" value="Ferritin_DPS_dom"/>
</dbReference>
<reference evidence="8 9" key="1">
    <citation type="submission" date="2019-06" db="EMBL/GenBank/DDBJ databases">
        <title>Sequencing the genomes of 1000 actinobacteria strains.</title>
        <authorList>
            <person name="Klenk H.-P."/>
        </authorList>
    </citation>
    <scope>NUCLEOTIDE SEQUENCE [LARGE SCALE GENOMIC DNA]</scope>
    <source>
        <strain evidence="8 9">DSM 18935</strain>
    </source>
</reference>
<proteinExistence type="predicted"/>
<keyword evidence="9" id="KW-1185">Reference proteome</keyword>
<evidence type="ECO:0000256" key="5">
    <source>
        <dbReference type="PIRSR" id="PIRSR601519-1"/>
    </source>
</evidence>
<dbReference type="GO" id="GO:0004322">
    <property type="term" value="F:ferroxidase activity"/>
    <property type="evidence" value="ECO:0007669"/>
    <property type="project" value="TreeGrafter"/>
</dbReference>
<keyword evidence="1 6" id="KW-0409">Iron storage</keyword>
<dbReference type="Pfam" id="PF00210">
    <property type="entry name" value="Ferritin"/>
    <property type="match status" value="1"/>
</dbReference>
<dbReference type="InterPro" id="IPR009040">
    <property type="entry name" value="Ferritin-like_diiron"/>
</dbReference>
<dbReference type="Gene3D" id="1.20.1260.10">
    <property type="match status" value="1"/>
</dbReference>
<dbReference type="InterPro" id="IPR041719">
    <property type="entry name" value="Ferritin_prok"/>
</dbReference>
<name>A0A560WEG1_9MICO</name>
<dbReference type="GO" id="GO:0005829">
    <property type="term" value="C:cytosol"/>
    <property type="evidence" value="ECO:0007669"/>
    <property type="project" value="TreeGrafter"/>
</dbReference>
<dbReference type="CDD" id="cd01055">
    <property type="entry name" value="Nonheme_Ferritin"/>
    <property type="match status" value="1"/>
</dbReference>
<feature type="binding site" evidence="5">
    <location>
        <position position="52"/>
    </location>
    <ligand>
        <name>Fe cation</name>
        <dbReference type="ChEBI" id="CHEBI:24875"/>
        <label>1</label>
    </ligand>
</feature>
<dbReference type="RefSeq" id="WP_144857019.1">
    <property type="nucleotide sequence ID" value="NZ_BAAAYT010000001.1"/>
</dbReference>
<feature type="domain" description="Ferritin-like diiron" evidence="7">
    <location>
        <begin position="1"/>
        <end position="144"/>
    </location>
</feature>
<dbReference type="InterPro" id="IPR009078">
    <property type="entry name" value="Ferritin-like_SF"/>
</dbReference>
<feature type="binding site" evidence="5">
    <location>
        <position position="16"/>
    </location>
    <ligand>
        <name>Fe cation</name>
        <dbReference type="ChEBI" id="CHEBI:24875"/>
        <label>1</label>
    </ligand>
</feature>
<evidence type="ECO:0000259" key="7">
    <source>
        <dbReference type="PROSITE" id="PS50905"/>
    </source>
</evidence>
<gene>
    <name evidence="8" type="ORF">FB557_1573</name>
</gene>
<accession>A0A560WEG1</accession>
<organism evidence="8 9">
    <name type="scientific">Marihabitans asiaticum</name>
    <dbReference type="NCBI Taxonomy" id="415218"/>
    <lineage>
        <taxon>Bacteria</taxon>
        <taxon>Bacillati</taxon>
        <taxon>Actinomycetota</taxon>
        <taxon>Actinomycetes</taxon>
        <taxon>Micrococcales</taxon>
        <taxon>Intrasporangiaceae</taxon>
        <taxon>Marihabitans</taxon>
    </lineage>
</organism>
<dbReference type="InterPro" id="IPR001519">
    <property type="entry name" value="Ferritin"/>
</dbReference>
<evidence type="ECO:0000256" key="2">
    <source>
        <dbReference type="ARBA" id="ARBA00022723"/>
    </source>
</evidence>
<comment type="caution">
    <text evidence="8">The sequence shown here is derived from an EMBL/GenBank/DDBJ whole genome shotgun (WGS) entry which is preliminary data.</text>
</comment>
<dbReference type="Proteomes" id="UP000315628">
    <property type="component" value="Unassembled WGS sequence"/>
</dbReference>
<evidence type="ECO:0000256" key="6">
    <source>
        <dbReference type="RuleBase" id="RU361145"/>
    </source>
</evidence>
<evidence type="ECO:0000256" key="3">
    <source>
        <dbReference type="ARBA" id="ARBA00023002"/>
    </source>
</evidence>
<dbReference type="EMBL" id="VIUW01000002">
    <property type="protein sequence ID" value="TWD16032.1"/>
    <property type="molecule type" value="Genomic_DNA"/>
</dbReference>
<sequence>MTSRFAAQLNTQIGEELAAHQQYIAVAAHYDALTMPQAAGFFFRQAREERDHAMMMIRYLLDTDEAVQIPAVDAPRCDFDGVVDPVELALAQEHRVTEQIYALTKIAREDDDFAAEQFMQWFIKEQVEEVATMDDLLAVVRRSEDDVNDIEAYVERELGAGETDPTAPPVADA</sequence>
<protein>
    <recommendedName>
        <fullName evidence="6">Ferritin</fullName>
    </recommendedName>
</protein>
<dbReference type="OrthoDB" id="9801481at2"/>
<dbReference type="SUPFAM" id="SSF47240">
    <property type="entry name" value="Ferritin-like"/>
    <property type="match status" value="1"/>
</dbReference>
<evidence type="ECO:0000256" key="1">
    <source>
        <dbReference type="ARBA" id="ARBA00022434"/>
    </source>
</evidence>
<dbReference type="PROSITE" id="PS50905">
    <property type="entry name" value="FERRITIN_LIKE"/>
    <property type="match status" value="1"/>
</dbReference>
<dbReference type="GO" id="GO:0008199">
    <property type="term" value="F:ferric iron binding"/>
    <property type="evidence" value="ECO:0007669"/>
    <property type="project" value="InterPro"/>
</dbReference>
<dbReference type="GO" id="GO:0006826">
    <property type="term" value="P:iron ion transport"/>
    <property type="evidence" value="ECO:0007669"/>
    <property type="project" value="InterPro"/>
</dbReference>